<feature type="domain" description="Fe/B12 periplasmic-binding" evidence="4">
    <location>
        <begin position="64"/>
        <end position="316"/>
    </location>
</feature>
<evidence type="ECO:0000256" key="3">
    <source>
        <dbReference type="SAM" id="SignalP"/>
    </source>
</evidence>
<feature type="chain" id="PRO_5020683471" evidence="3">
    <location>
        <begin position="26"/>
        <end position="318"/>
    </location>
</feature>
<evidence type="ECO:0000313" key="5">
    <source>
        <dbReference type="EMBL" id="TCP31685.1"/>
    </source>
</evidence>
<dbReference type="Pfam" id="PF01497">
    <property type="entry name" value="Peripla_BP_2"/>
    <property type="match status" value="1"/>
</dbReference>
<proteinExistence type="inferred from homology"/>
<dbReference type="CDD" id="cd01143">
    <property type="entry name" value="YvrC"/>
    <property type="match status" value="1"/>
</dbReference>
<comment type="caution">
    <text evidence="5">The sequence shown here is derived from an EMBL/GenBank/DDBJ whole genome shotgun (WGS) entry which is preliminary data.</text>
</comment>
<dbReference type="PANTHER" id="PTHR30535:SF34">
    <property type="entry name" value="MOLYBDATE-BINDING PROTEIN MOLA"/>
    <property type="match status" value="1"/>
</dbReference>
<protein>
    <submittedName>
        <fullName evidence="5">Iron complex transport system substrate-binding protein</fullName>
    </submittedName>
</protein>
<evidence type="ECO:0000259" key="4">
    <source>
        <dbReference type="PROSITE" id="PS50983"/>
    </source>
</evidence>
<dbReference type="AlphaFoldDB" id="A0A4R2PCN5"/>
<sequence length="318" mass="35174">MKRTSLIFMSLLFVLTLILSGCSGAQDHKDQSADKGKTGQNNQFPMTIKDASGKKVTIEHQPKRIIPLVPSNTEIVYALGLGDHVVGVTDNDDYPAEVKEKPKVGGYQLNIEKILSLKPDLVLAQQLLGKQQIHRLRQSGLNVFVVKNPTSFKELYGSIQMIAKMTGTGKKGDEVISGMKSKIKNVQEKLAKRPHPDKQKKVWVEISGPPEIYTTGKGTFMDEMLNKIDAKNAAESLSGFPKVSEEQAVKYNPDVIVLTYGGAKDIKKVEDRKAWNQVSAVKHHHVYTIDEGIISRPGPRMAEGVVQLAKKVYPDAFK</sequence>
<dbReference type="InterPro" id="IPR054828">
    <property type="entry name" value="Vit_B12_bind_prot"/>
</dbReference>
<evidence type="ECO:0000256" key="1">
    <source>
        <dbReference type="ARBA" id="ARBA00008814"/>
    </source>
</evidence>
<accession>A0A4R2PCN5</accession>
<keyword evidence="2 3" id="KW-0732">Signal</keyword>
<dbReference type="InterPro" id="IPR050902">
    <property type="entry name" value="ABC_Transporter_SBP"/>
</dbReference>
<dbReference type="NCBIfam" id="NF038402">
    <property type="entry name" value="TroA_like"/>
    <property type="match status" value="1"/>
</dbReference>
<evidence type="ECO:0000313" key="6">
    <source>
        <dbReference type="Proteomes" id="UP000295416"/>
    </source>
</evidence>
<dbReference type="EMBL" id="SLXK01000002">
    <property type="protein sequence ID" value="TCP31685.1"/>
    <property type="molecule type" value="Genomic_DNA"/>
</dbReference>
<name>A0A4R2PCN5_9BACL</name>
<gene>
    <name evidence="5" type="ORF">EV207_102175</name>
</gene>
<dbReference type="Gene3D" id="3.40.50.1980">
    <property type="entry name" value="Nitrogenase molybdenum iron protein domain"/>
    <property type="match status" value="2"/>
</dbReference>
<keyword evidence="6" id="KW-1185">Reference proteome</keyword>
<organism evidence="5 6">
    <name type="scientific">Scopulibacillus darangshiensis</name>
    <dbReference type="NCBI Taxonomy" id="442528"/>
    <lineage>
        <taxon>Bacteria</taxon>
        <taxon>Bacillati</taxon>
        <taxon>Bacillota</taxon>
        <taxon>Bacilli</taxon>
        <taxon>Bacillales</taxon>
        <taxon>Sporolactobacillaceae</taxon>
        <taxon>Scopulibacillus</taxon>
    </lineage>
</organism>
<reference evidence="5 6" key="1">
    <citation type="submission" date="2019-03" db="EMBL/GenBank/DDBJ databases">
        <title>Genomic Encyclopedia of Type Strains, Phase IV (KMG-IV): sequencing the most valuable type-strain genomes for metagenomic binning, comparative biology and taxonomic classification.</title>
        <authorList>
            <person name="Goeker M."/>
        </authorList>
    </citation>
    <scope>NUCLEOTIDE SEQUENCE [LARGE SCALE GENOMIC DNA]</scope>
    <source>
        <strain evidence="5 6">DSM 19377</strain>
    </source>
</reference>
<dbReference type="PANTHER" id="PTHR30535">
    <property type="entry name" value="VITAMIN B12-BINDING PROTEIN"/>
    <property type="match status" value="1"/>
</dbReference>
<dbReference type="SUPFAM" id="SSF53807">
    <property type="entry name" value="Helical backbone' metal receptor"/>
    <property type="match status" value="1"/>
</dbReference>
<evidence type="ECO:0000256" key="2">
    <source>
        <dbReference type="ARBA" id="ARBA00022729"/>
    </source>
</evidence>
<dbReference type="GO" id="GO:0071281">
    <property type="term" value="P:cellular response to iron ion"/>
    <property type="evidence" value="ECO:0007669"/>
    <property type="project" value="TreeGrafter"/>
</dbReference>
<feature type="signal peptide" evidence="3">
    <location>
        <begin position="1"/>
        <end position="25"/>
    </location>
</feature>
<dbReference type="RefSeq" id="WP_132743314.1">
    <property type="nucleotide sequence ID" value="NZ_SLXK01000002.1"/>
</dbReference>
<dbReference type="PROSITE" id="PS50983">
    <property type="entry name" value="FE_B12_PBP"/>
    <property type="match status" value="1"/>
</dbReference>
<comment type="similarity">
    <text evidence="1">Belongs to the bacterial solute-binding protein 8 family.</text>
</comment>
<dbReference type="Proteomes" id="UP000295416">
    <property type="component" value="Unassembled WGS sequence"/>
</dbReference>
<dbReference type="OrthoDB" id="9816357at2"/>
<dbReference type="PROSITE" id="PS51257">
    <property type="entry name" value="PROKAR_LIPOPROTEIN"/>
    <property type="match status" value="1"/>
</dbReference>
<dbReference type="InterPro" id="IPR002491">
    <property type="entry name" value="ABC_transptr_periplasmic_BD"/>
</dbReference>